<dbReference type="NCBIfam" id="TIGR01410">
    <property type="entry name" value="tatB"/>
    <property type="match status" value="1"/>
</dbReference>
<evidence type="ECO:0000256" key="2">
    <source>
        <dbReference type="ARBA" id="ARBA00022448"/>
    </source>
</evidence>
<dbReference type="PANTHER" id="PTHR33162">
    <property type="entry name" value="SEC-INDEPENDENT PROTEIN TRANSLOCASE PROTEIN TATA, CHLOROPLASTIC"/>
    <property type="match status" value="1"/>
</dbReference>
<dbReference type="InterPro" id="IPR003369">
    <property type="entry name" value="TatA/B/E"/>
</dbReference>
<keyword evidence="2 9" id="KW-0813">Transport</keyword>
<keyword evidence="8 9" id="KW-0472">Membrane</keyword>
<keyword evidence="7 9" id="KW-0811">Translocation</keyword>
<dbReference type="GO" id="GO:0033281">
    <property type="term" value="C:TAT protein transport complex"/>
    <property type="evidence" value="ECO:0007669"/>
    <property type="project" value="UniProtKB-UniRule"/>
</dbReference>
<dbReference type="InterPro" id="IPR018448">
    <property type="entry name" value="TatB"/>
</dbReference>
<dbReference type="PRINTS" id="PR01506">
    <property type="entry name" value="TATBPROTEIN"/>
</dbReference>
<evidence type="ECO:0000256" key="8">
    <source>
        <dbReference type="ARBA" id="ARBA00023136"/>
    </source>
</evidence>
<evidence type="ECO:0000256" key="3">
    <source>
        <dbReference type="ARBA" id="ARBA00022475"/>
    </source>
</evidence>
<evidence type="ECO:0000313" key="11">
    <source>
        <dbReference type="EMBL" id="MXP31606.1"/>
    </source>
</evidence>
<comment type="similarity">
    <text evidence="9">Belongs to the TatB family.</text>
</comment>
<evidence type="ECO:0000256" key="5">
    <source>
        <dbReference type="ARBA" id="ARBA00022927"/>
    </source>
</evidence>
<evidence type="ECO:0000256" key="10">
    <source>
        <dbReference type="SAM" id="MobiDB-lite"/>
    </source>
</evidence>
<name>A0A845ASW9_9SPHN</name>
<dbReference type="GO" id="GO:0008320">
    <property type="term" value="F:protein transmembrane transporter activity"/>
    <property type="evidence" value="ECO:0007669"/>
    <property type="project" value="UniProtKB-UniRule"/>
</dbReference>
<comment type="function">
    <text evidence="9">Part of the twin-arginine translocation (Tat) system that transports large folded proteins containing a characteristic twin-arginine motif in their signal peptide across membranes. Together with TatC, TatB is part of a receptor directly interacting with Tat signal peptides. TatB may form an oligomeric binding site that transiently accommodates folded Tat precursor proteins before their translocation.</text>
</comment>
<keyword evidence="12" id="KW-1185">Reference proteome</keyword>
<evidence type="ECO:0000256" key="7">
    <source>
        <dbReference type="ARBA" id="ARBA00023010"/>
    </source>
</evidence>
<comment type="caution">
    <text evidence="11">The sequence shown here is derived from an EMBL/GenBank/DDBJ whole genome shotgun (WGS) entry which is preliminary data.</text>
</comment>
<dbReference type="PANTHER" id="PTHR33162:SF1">
    <property type="entry name" value="SEC-INDEPENDENT PROTEIN TRANSLOCASE PROTEIN TATA, CHLOROPLASTIC"/>
    <property type="match status" value="1"/>
</dbReference>
<dbReference type="AlphaFoldDB" id="A0A845ASW9"/>
<accession>A0A845ASW9</accession>
<protein>
    <recommendedName>
        <fullName evidence="9">Sec-independent protein translocase protein TatB</fullName>
    </recommendedName>
</protein>
<evidence type="ECO:0000256" key="4">
    <source>
        <dbReference type="ARBA" id="ARBA00022692"/>
    </source>
</evidence>
<dbReference type="Proteomes" id="UP000446786">
    <property type="component" value="Unassembled WGS sequence"/>
</dbReference>
<comment type="subunit">
    <text evidence="9">The Tat system comprises two distinct complexes: a TatABC complex, containing multiple copies of TatA, TatB and TatC subunits, and a separate TatA complex, containing only TatA subunits. Substrates initially bind to the TatABC complex, which probably triggers association of the separate TatA complex to form the active translocon.</text>
</comment>
<dbReference type="Pfam" id="PF02416">
    <property type="entry name" value="TatA_B_E"/>
    <property type="match status" value="1"/>
</dbReference>
<dbReference type="GO" id="GO:0043953">
    <property type="term" value="P:protein transport by the Tat complex"/>
    <property type="evidence" value="ECO:0007669"/>
    <property type="project" value="UniProtKB-UniRule"/>
</dbReference>
<keyword evidence="4 9" id="KW-0812">Transmembrane</keyword>
<evidence type="ECO:0000313" key="12">
    <source>
        <dbReference type="Proteomes" id="UP000446786"/>
    </source>
</evidence>
<sequence>MFDIGATELLVLAIVAILVIGPKDLPLALRTVGRWVSKIRQVSTHFRTGLDAMVREAEIEEMDKKWKERNAQIMADHPADEMGPLEASAPPPSAAEAKAAIAEANPPKPEGDDTPGKPASQPGLPLDERD</sequence>
<keyword evidence="6 9" id="KW-1133">Transmembrane helix</keyword>
<dbReference type="Gene3D" id="1.20.5.3310">
    <property type="match status" value="1"/>
</dbReference>
<reference evidence="11 12" key="1">
    <citation type="submission" date="2019-12" db="EMBL/GenBank/DDBJ databases">
        <title>Genomic-based taxomic classification of the family Erythrobacteraceae.</title>
        <authorList>
            <person name="Xu L."/>
        </authorList>
    </citation>
    <scope>NUCLEOTIDE SEQUENCE [LARGE SCALE GENOMIC DNA]</scope>
    <source>
        <strain evidence="11 12">JCM 16677</strain>
    </source>
</reference>
<comment type="subcellular location">
    <subcellularLocation>
        <location evidence="9">Cell membrane</location>
        <topology evidence="9">Single-pass membrane protein</topology>
    </subcellularLocation>
    <subcellularLocation>
        <location evidence="1">Membrane</location>
        <topology evidence="1">Single-pass membrane protein</topology>
    </subcellularLocation>
</comment>
<feature type="compositionally biased region" description="Low complexity" evidence="10">
    <location>
        <begin position="94"/>
        <end position="105"/>
    </location>
</feature>
<evidence type="ECO:0000256" key="9">
    <source>
        <dbReference type="HAMAP-Rule" id="MF_00237"/>
    </source>
</evidence>
<gene>
    <name evidence="9 11" type="primary">tatB</name>
    <name evidence="11" type="ORF">GRI94_07200</name>
</gene>
<feature type="region of interest" description="Disordered" evidence="10">
    <location>
        <begin position="70"/>
        <end position="130"/>
    </location>
</feature>
<dbReference type="HAMAP" id="MF_00237">
    <property type="entry name" value="TatB"/>
    <property type="match status" value="1"/>
</dbReference>
<dbReference type="EMBL" id="WTYE01000001">
    <property type="protein sequence ID" value="MXP31606.1"/>
    <property type="molecule type" value="Genomic_DNA"/>
</dbReference>
<dbReference type="RefSeq" id="WP_160779030.1">
    <property type="nucleotide sequence ID" value="NZ_BAAAZF010000001.1"/>
</dbReference>
<evidence type="ECO:0000256" key="1">
    <source>
        <dbReference type="ARBA" id="ARBA00004167"/>
    </source>
</evidence>
<proteinExistence type="inferred from homology"/>
<keyword evidence="5 9" id="KW-0653">Protein transport</keyword>
<evidence type="ECO:0000256" key="6">
    <source>
        <dbReference type="ARBA" id="ARBA00022989"/>
    </source>
</evidence>
<keyword evidence="3 9" id="KW-1003">Cell membrane</keyword>
<dbReference type="OrthoDB" id="7206969at2"/>
<organism evidence="11 12">
    <name type="scientific">Parerythrobacter jejuensis</name>
    <dbReference type="NCBI Taxonomy" id="795812"/>
    <lineage>
        <taxon>Bacteria</taxon>
        <taxon>Pseudomonadati</taxon>
        <taxon>Pseudomonadota</taxon>
        <taxon>Alphaproteobacteria</taxon>
        <taxon>Sphingomonadales</taxon>
        <taxon>Erythrobacteraceae</taxon>
        <taxon>Parerythrobacter</taxon>
    </lineage>
</organism>